<reference evidence="5 6" key="1">
    <citation type="submission" date="2017-07" db="EMBL/GenBank/DDBJ databases">
        <title>Draft whole genome sequences of clinical Proprionibacteriaceae strains.</title>
        <authorList>
            <person name="Bernier A.-M."/>
            <person name="Bernard K."/>
            <person name="Domingo M.-C."/>
        </authorList>
    </citation>
    <scope>NUCLEOTIDE SEQUENCE [LARGE SCALE GENOMIC DNA]</scope>
    <source>
        <strain evidence="5 6">NML 130396</strain>
    </source>
</reference>
<dbReference type="OrthoDB" id="9770625at2"/>
<proteinExistence type="inferred from homology"/>
<dbReference type="SUPFAM" id="SSF53850">
    <property type="entry name" value="Periplasmic binding protein-like II"/>
    <property type="match status" value="1"/>
</dbReference>
<keyword evidence="6" id="KW-1185">Reference proteome</keyword>
<dbReference type="PROSITE" id="PS51257">
    <property type="entry name" value="PROKAR_LIPOPROTEIN"/>
    <property type="match status" value="1"/>
</dbReference>
<dbReference type="RefSeq" id="WP_094364289.1">
    <property type="nucleotide sequence ID" value="NZ_NMVQ01000023.1"/>
</dbReference>
<feature type="chain" id="PRO_5012310208" evidence="4">
    <location>
        <begin position="25"/>
        <end position="441"/>
    </location>
</feature>
<keyword evidence="3 4" id="KW-0732">Signal</keyword>
<dbReference type="InterPro" id="IPR006059">
    <property type="entry name" value="SBP"/>
</dbReference>
<dbReference type="EMBL" id="NMVQ01000023">
    <property type="protein sequence ID" value="OYO20862.1"/>
    <property type="molecule type" value="Genomic_DNA"/>
</dbReference>
<evidence type="ECO:0000256" key="1">
    <source>
        <dbReference type="ARBA" id="ARBA00008520"/>
    </source>
</evidence>
<keyword evidence="2" id="KW-0813">Transport</keyword>
<protein>
    <submittedName>
        <fullName evidence="5">ABC transporter substrate-binding protein</fullName>
    </submittedName>
</protein>
<dbReference type="Proteomes" id="UP000216311">
    <property type="component" value="Unassembled WGS sequence"/>
</dbReference>
<evidence type="ECO:0000256" key="2">
    <source>
        <dbReference type="ARBA" id="ARBA00022448"/>
    </source>
</evidence>
<dbReference type="PANTHER" id="PTHR43649:SF34">
    <property type="entry name" value="ABC TRANSPORTER PERIPLASMIC-BINDING PROTEIN YCJN-RELATED"/>
    <property type="match status" value="1"/>
</dbReference>
<comment type="similarity">
    <text evidence="1">Belongs to the bacterial solute-binding protein 1 family.</text>
</comment>
<dbReference type="Gene3D" id="3.40.190.10">
    <property type="entry name" value="Periplasmic binding protein-like II"/>
    <property type="match status" value="2"/>
</dbReference>
<accession>A0A255GZP4</accession>
<dbReference type="CDD" id="cd14750">
    <property type="entry name" value="PBP2_TMBP"/>
    <property type="match status" value="1"/>
</dbReference>
<gene>
    <name evidence="5" type="ORF">CGZ93_11595</name>
</gene>
<evidence type="ECO:0000313" key="5">
    <source>
        <dbReference type="EMBL" id="OYO20862.1"/>
    </source>
</evidence>
<dbReference type="AlphaFoldDB" id="A0A255GZP4"/>
<dbReference type="PANTHER" id="PTHR43649">
    <property type="entry name" value="ARABINOSE-BINDING PROTEIN-RELATED"/>
    <property type="match status" value="1"/>
</dbReference>
<comment type="caution">
    <text evidence="5">The sequence shown here is derived from an EMBL/GenBank/DDBJ whole genome shotgun (WGS) entry which is preliminary data.</text>
</comment>
<evidence type="ECO:0000256" key="4">
    <source>
        <dbReference type="SAM" id="SignalP"/>
    </source>
</evidence>
<organism evidence="5 6">
    <name type="scientific">Enemella dayhoffiae</name>
    <dbReference type="NCBI Taxonomy" id="2016507"/>
    <lineage>
        <taxon>Bacteria</taxon>
        <taxon>Bacillati</taxon>
        <taxon>Actinomycetota</taxon>
        <taxon>Actinomycetes</taxon>
        <taxon>Propionibacteriales</taxon>
        <taxon>Propionibacteriaceae</taxon>
        <taxon>Enemella</taxon>
    </lineage>
</organism>
<evidence type="ECO:0000256" key="3">
    <source>
        <dbReference type="ARBA" id="ARBA00022729"/>
    </source>
</evidence>
<sequence>MSFVRRTGRVATVGAAVGAMVLLAACGGGGNSGGNTTGGGQQQAGPNWNEKGPIQFVSGKDTSNAVPQIIDKWNAQHPDQKVTFIELSDSADEQRNAMIQNYQTKGADKTIYDMDVVWTAEFAANQYVVALPDGKFDTSKMLKPAVDGATYFNKLYAVPVTSDGGLLFYRKDWMDAAGITAAPKTLDEVKTACKQMKEKVAEAKNADCYAGQFQKYEGLTVNVSEAINSAGGNIVKDGKVSVNSPEAQKGLQWIADGFKDGTIPQGAITWKEEESRQAFQDGKLMFLRNWPYVYSKFSAADGSSKVNGKFGVAALPGVGGPGVSSLGGHSYAVAQHAKNKGTALDFIAFAAAEEQQKQRTITSSLAPTLESLYSDQELVAKYPYLTPLKQSIAGAQPRPKVVKYGDASKAIQDASYGVLQGQKDAKSATAELQTKLEGLVK</sequence>
<dbReference type="InterPro" id="IPR050490">
    <property type="entry name" value="Bact_solute-bd_prot1"/>
</dbReference>
<dbReference type="Pfam" id="PF01547">
    <property type="entry name" value="SBP_bac_1"/>
    <property type="match status" value="1"/>
</dbReference>
<name>A0A255GZP4_9ACTN</name>
<feature type="signal peptide" evidence="4">
    <location>
        <begin position="1"/>
        <end position="24"/>
    </location>
</feature>
<evidence type="ECO:0000313" key="6">
    <source>
        <dbReference type="Proteomes" id="UP000216311"/>
    </source>
</evidence>